<dbReference type="PROSITE" id="PS50405">
    <property type="entry name" value="GST_CTER"/>
    <property type="match status" value="1"/>
</dbReference>
<dbReference type="eggNOG" id="KOG0867">
    <property type="taxonomic scope" value="Eukaryota"/>
</dbReference>
<dbReference type="InterPro" id="IPR040079">
    <property type="entry name" value="Glutathione_S-Trfase"/>
</dbReference>
<dbReference type="EnsemblPlants" id="Pp3c17_6090V3.7">
    <property type="protein sequence ID" value="Pp3c17_6090V3.7"/>
    <property type="gene ID" value="Pp3c17_6090"/>
</dbReference>
<dbReference type="Pfam" id="PF00043">
    <property type="entry name" value="GST_C"/>
    <property type="match status" value="1"/>
</dbReference>
<keyword evidence="10" id="KW-1185">Reference proteome</keyword>
<dbReference type="EnsemblPlants" id="Pp3c17_6090V3.2">
    <property type="protein sequence ID" value="Pp3c17_6090V3.2"/>
    <property type="gene ID" value="Pp3c17_6090"/>
</dbReference>
<dbReference type="GO" id="GO:0004364">
    <property type="term" value="F:glutathione transferase activity"/>
    <property type="evidence" value="ECO:0000318"/>
    <property type="project" value="GO_Central"/>
</dbReference>
<evidence type="ECO:0000256" key="1">
    <source>
        <dbReference type="ARBA" id="ARBA00010128"/>
    </source>
</evidence>
<dbReference type="Gene3D" id="1.20.1050.10">
    <property type="match status" value="1"/>
</dbReference>
<dbReference type="OrthoDB" id="422574at2759"/>
<dbReference type="Gramene" id="Pp3c17_6090V3.5">
    <property type="protein sequence ID" value="Pp3c17_6090V3.5"/>
    <property type="gene ID" value="Pp3c17_6090"/>
</dbReference>
<dbReference type="STRING" id="3218.A9RSP0"/>
<dbReference type="SFLD" id="SFLDG00358">
    <property type="entry name" value="Main_(cytGST)"/>
    <property type="match status" value="1"/>
</dbReference>
<dbReference type="Gramene" id="Pp3c17_6090V3.6">
    <property type="protein sequence ID" value="Pp3c17_6090V3.6"/>
    <property type="gene ID" value="Pp3c17_6090"/>
</dbReference>
<evidence type="ECO:0000313" key="7">
    <source>
        <dbReference type="EMBL" id="AFZ39129.1"/>
    </source>
</evidence>
<reference evidence="9" key="5">
    <citation type="submission" date="2020-12" db="UniProtKB">
        <authorList>
            <consortium name="EnsemblPlants"/>
        </authorList>
    </citation>
    <scope>IDENTIFICATION</scope>
</reference>
<dbReference type="Gene3D" id="3.40.30.10">
    <property type="entry name" value="Glutaredoxin"/>
    <property type="match status" value="1"/>
</dbReference>
<sequence length="222" mass="25158">MAMILYGGPTPNVIRSILPLFEAEVDTENELKLVRVALQTAQHRQPIYTTKQPFGQIPFFEDGDVKIFESRAIARYIAEKYEGQGTPLLGKSLKERAIIYQWIESEGQNFHPCVGPVVREMFVAPREKRPVNEEVISTCLAKLNNVLNVYEAHLAKGSKFIAGESFSLADAFHTPYMNWVKNVKPELLENRPHVSAWVEAITSRPAFQKCLQLDWENAAALE</sequence>
<evidence type="ECO:0000313" key="8">
    <source>
        <dbReference type="EMBL" id="PNR35862.1"/>
    </source>
</evidence>
<dbReference type="Gramene" id="Pp3c17_6090V3.4">
    <property type="protein sequence ID" value="Pp3c17_6090V3.4"/>
    <property type="gene ID" value="Pp3c17_6090"/>
</dbReference>
<dbReference type="InterPro" id="IPR010987">
    <property type="entry name" value="Glutathione-S-Trfase_C-like"/>
</dbReference>
<dbReference type="EMBL" id="KC119462">
    <property type="protein sequence ID" value="AFZ39129.1"/>
    <property type="molecule type" value="mRNA"/>
</dbReference>
<dbReference type="PROSITE" id="PS50404">
    <property type="entry name" value="GST_NTER"/>
    <property type="match status" value="1"/>
</dbReference>
<dbReference type="InterPro" id="IPR036282">
    <property type="entry name" value="Glutathione-S-Trfase_C_sf"/>
</dbReference>
<dbReference type="InterPro" id="IPR004046">
    <property type="entry name" value="GST_C"/>
</dbReference>
<feature type="domain" description="GST N-terminal" evidence="5">
    <location>
        <begin position="1"/>
        <end position="85"/>
    </location>
</feature>
<evidence type="ECO:0000313" key="10">
    <source>
        <dbReference type="Proteomes" id="UP000006727"/>
    </source>
</evidence>
<comment type="similarity">
    <text evidence="1">Belongs to the GST superfamily. Phi family.</text>
</comment>
<dbReference type="AlphaFoldDB" id="A9RSP0"/>
<dbReference type="HOGENOM" id="CLU_011226_5_1_1"/>
<gene>
    <name evidence="7" type="primary">GSTF3</name>
    <name evidence="9" type="synonym">LOC112294592</name>
    <name evidence="8" type="ORF">PHYPA_021712</name>
</gene>
<dbReference type="SUPFAM" id="SSF47616">
    <property type="entry name" value="GST C-terminal domain-like"/>
    <property type="match status" value="1"/>
</dbReference>
<dbReference type="InterPro" id="IPR036249">
    <property type="entry name" value="Thioredoxin-like_sf"/>
</dbReference>
<dbReference type="EnsemblPlants" id="Pp3c17_6090V3.4">
    <property type="protein sequence ID" value="Pp3c17_6090V3.4"/>
    <property type="gene ID" value="Pp3c17_6090"/>
</dbReference>
<reference evidence="8 10" key="1">
    <citation type="journal article" date="2008" name="Science">
        <title>The Physcomitrella genome reveals evolutionary insights into the conquest of land by plants.</title>
        <authorList>
            <person name="Rensing S."/>
            <person name="Lang D."/>
            <person name="Zimmer A."/>
            <person name="Terry A."/>
            <person name="Salamov A."/>
            <person name="Shapiro H."/>
            <person name="Nishiyama T."/>
            <person name="Perroud P.-F."/>
            <person name="Lindquist E."/>
            <person name="Kamisugi Y."/>
            <person name="Tanahashi T."/>
            <person name="Sakakibara K."/>
            <person name="Fujita T."/>
            <person name="Oishi K."/>
            <person name="Shin-I T."/>
            <person name="Kuroki Y."/>
            <person name="Toyoda A."/>
            <person name="Suzuki Y."/>
            <person name="Hashimoto A."/>
            <person name="Yamaguchi K."/>
            <person name="Sugano A."/>
            <person name="Kohara Y."/>
            <person name="Fujiyama A."/>
            <person name="Anterola A."/>
            <person name="Aoki S."/>
            <person name="Ashton N."/>
            <person name="Barbazuk W.B."/>
            <person name="Barker E."/>
            <person name="Bennetzen J."/>
            <person name="Bezanilla M."/>
            <person name="Blankenship R."/>
            <person name="Cho S.H."/>
            <person name="Dutcher S."/>
            <person name="Estelle M."/>
            <person name="Fawcett J.A."/>
            <person name="Gundlach H."/>
            <person name="Hanada K."/>
            <person name="Heyl A."/>
            <person name="Hicks K.A."/>
            <person name="Hugh J."/>
            <person name="Lohr M."/>
            <person name="Mayer K."/>
            <person name="Melkozernov A."/>
            <person name="Murata T."/>
            <person name="Nelson D."/>
            <person name="Pils B."/>
            <person name="Prigge M."/>
            <person name="Reiss B."/>
            <person name="Renner T."/>
            <person name="Rombauts S."/>
            <person name="Rushton P."/>
            <person name="Sanderfoot A."/>
            <person name="Schween G."/>
            <person name="Shiu S.-H."/>
            <person name="Stueber K."/>
            <person name="Theodoulou F.L."/>
            <person name="Tu H."/>
            <person name="Van de Peer Y."/>
            <person name="Verrier P.J."/>
            <person name="Waters E."/>
            <person name="Wood A."/>
            <person name="Yang L."/>
            <person name="Cove D."/>
            <person name="Cuming A."/>
            <person name="Hasebe M."/>
            <person name="Lucas S."/>
            <person name="Mishler D.B."/>
            <person name="Reski R."/>
            <person name="Grigoriev I."/>
            <person name="Quatrano R.S."/>
            <person name="Boore J.L."/>
        </authorList>
    </citation>
    <scope>NUCLEOTIDE SEQUENCE [LARGE SCALE GENOMIC DNA]</scope>
    <source>
        <strain evidence="9 10">cv. Gransden 2004</strain>
    </source>
</reference>
<evidence type="ECO:0000259" key="5">
    <source>
        <dbReference type="PROSITE" id="PS50404"/>
    </source>
</evidence>
<accession>K9Y498</accession>
<dbReference type="Pfam" id="PF02798">
    <property type="entry name" value="GST_N"/>
    <property type="match status" value="1"/>
</dbReference>
<keyword evidence="3 7" id="KW-0808">Transferase</keyword>
<dbReference type="Gramene" id="Pp3c17_6090V3.9">
    <property type="protein sequence ID" value="Pp3c17_6090V3.9"/>
    <property type="gene ID" value="Pp3c17_6090"/>
</dbReference>
<dbReference type="Proteomes" id="UP000006727">
    <property type="component" value="Chromosome 17"/>
</dbReference>
<feature type="domain" description="GST C-terminal" evidence="6">
    <location>
        <begin position="92"/>
        <end position="221"/>
    </location>
</feature>
<comment type="catalytic activity">
    <reaction evidence="4">
        <text>RX + glutathione = an S-substituted glutathione + a halide anion + H(+)</text>
        <dbReference type="Rhea" id="RHEA:16437"/>
        <dbReference type="ChEBI" id="CHEBI:15378"/>
        <dbReference type="ChEBI" id="CHEBI:16042"/>
        <dbReference type="ChEBI" id="CHEBI:17792"/>
        <dbReference type="ChEBI" id="CHEBI:57925"/>
        <dbReference type="ChEBI" id="CHEBI:90779"/>
        <dbReference type="EC" id="2.5.1.18"/>
    </reaction>
</comment>
<dbReference type="GO" id="GO:0043295">
    <property type="term" value="F:glutathione binding"/>
    <property type="evidence" value="ECO:0000318"/>
    <property type="project" value="GO_Central"/>
</dbReference>
<name>A9RSP0_PHYPA</name>
<organism evidence="7">
    <name type="scientific">Physcomitrium patens</name>
    <name type="common">Spreading-leaved earth moss</name>
    <name type="synonym">Physcomitrella patens</name>
    <dbReference type="NCBI Taxonomy" id="3218"/>
    <lineage>
        <taxon>Eukaryota</taxon>
        <taxon>Viridiplantae</taxon>
        <taxon>Streptophyta</taxon>
        <taxon>Embryophyta</taxon>
        <taxon>Bryophyta</taxon>
        <taxon>Bryophytina</taxon>
        <taxon>Bryopsida</taxon>
        <taxon>Funariidae</taxon>
        <taxon>Funariales</taxon>
        <taxon>Funariaceae</taxon>
        <taxon>Physcomitrium</taxon>
    </lineage>
</organism>
<dbReference type="EnsemblPlants" id="Pp3c17_6090V3.8">
    <property type="protein sequence ID" value="Pp3c17_6090V3.8"/>
    <property type="gene ID" value="Pp3c17_6090"/>
</dbReference>
<evidence type="ECO:0000256" key="2">
    <source>
        <dbReference type="ARBA" id="ARBA00012452"/>
    </source>
</evidence>
<dbReference type="PANTHER" id="PTHR43900">
    <property type="entry name" value="GLUTATHIONE S-TRANSFERASE RHO"/>
    <property type="match status" value="1"/>
</dbReference>
<dbReference type="FunFam" id="3.40.30.10:FF:000016">
    <property type="entry name" value="Glutathione S-transferase F2"/>
    <property type="match status" value="1"/>
</dbReference>
<evidence type="ECO:0000256" key="4">
    <source>
        <dbReference type="ARBA" id="ARBA00047960"/>
    </source>
</evidence>
<dbReference type="EMBL" id="ABEU02000017">
    <property type="protein sequence ID" value="PNR35862.1"/>
    <property type="molecule type" value="Genomic_DNA"/>
</dbReference>
<dbReference type="EnsemblPlants" id="Pp3c17_6090V3.3">
    <property type="protein sequence ID" value="Pp3c17_6090V3.3"/>
    <property type="gene ID" value="Pp3c17_6090"/>
</dbReference>
<dbReference type="EnsemblPlants" id="Pp3c17_6090V3.6">
    <property type="protein sequence ID" value="Pp3c17_6090V3.6"/>
    <property type="gene ID" value="Pp3c17_6090"/>
</dbReference>
<dbReference type="FunFam" id="1.20.1050.10:FF:000042">
    <property type="entry name" value="Glutathione S-transferase F9"/>
    <property type="match status" value="1"/>
</dbReference>
<evidence type="ECO:0000256" key="3">
    <source>
        <dbReference type="ARBA" id="ARBA00022679"/>
    </source>
</evidence>
<dbReference type="GO" id="GO:0006749">
    <property type="term" value="P:glutathione metabolic process"/>
    <property type="evidence" value="ECO:0000318"/>
    <property type="project" value="GO_Central"/>
</dbReference>
<dbReference type="EnsemblPlants" id="Pp3c17_6090V3.1">
    <property type="protein sequence ID" value="Pp3c17_6090V3.1"/>
    <property type="gene ID" value="Pp3c17_6090"/>
</dbReference>
<dbReference type="OMA" id="AWWEDLA"/>
<proteinExistence type="evidence at transcript level"/>
<protein>
    <recommendedName>
        <fullName evidence="2">glutathione transferase</fullName>
        <ecNumber evidence="2">2.5.1.18</ecNumber>
    </recommendedName>
</protein>
<accession>A9RSP0</accession>
<dbReference type="EnsemblPlants" id="Pp3c17_6090V3.5">
    <property type="protein sequence ID" value="Pp3c17_6090V3.5"/>
    <property type="gene ID" value="Pp3c17_6090"/>
</dbReference>
<dbReference type="Gramene" id="Pp3c17_6090V3.2">
    <property type="protein sequence ID" value="Pp3c17_6090V3.2"/>
    <property type="gene ID" value="Pp3c17_6090"/>
</dbReference>
<dbReference type="Gramene" id="Pp3c17_6090V3.3">
    <property type="protein sequence ID" value="Pp3c17_6090V3.3"/>
    <property type="gene ID" value="Pp3c17_6090"/>
</dbReference>
<dbReference type="EC" id="2.5.1.18" evidence="2"/>
<dbReference type="GO" id="GO:0005737">
    <property type="term" value="C:cytoplasm"/>
    <property type="evidence" value="ECO:0000318"/>
    <property type="project" value="GO_Central"/>
</dbReference>
<evidence type="ECO:0000259" key="6">
    <source>
        <dbReference type="PROSITE" id="PS50405"/>
    </source>
</evidence>
<reference evidence="7" key="2">
    <citation type="journal article" date="2012" name="Plant Physiol.">
        <title>Functional Divergence of the GST Supergene Family in Physcomitrella patens Reveals Complex Patterns of Large Gene Family Evolution in Land Plants.</title>
        <authorList>
            <person name="Liu Y.J."/>
            <person name="Han X.M."/>
            <person name="Ren L.L."/>
            <person name="Yang H.L."/>
            <person name="Zeng Q.Y."/>
        </authorList>
    </citation>
    <scope>NUCLEOTIDE SEQUENCE</scope>
</reference>
<dbReference type="EnsemblPlants" id="Pp3c17_6090V3.9">
    <property type="protein sequence ID" value="Pp3c17_6090V3.9"/>
    <property type="gene ID" value="Pp3c17_6090"/>
</dbReference>
<reference evidence="8 10" key="4">
    <citation type="journal article" date="2018" name="Plant J.">
        <title>The Physcomitrella patens chromosome-scale assembly reveals moss genome structure and evolution.</title>
        <authorList>
            <person name="Lang D."/>
            <person name="Ullrich K.K."/>
            <person name="Murat F."/>
            <person name="Fuchs J."/>
            <person name="Jenkins J."/>
            <person name="Haas F.B."/>
            <person name="Piednoel M."/>
            <person name="Gundlach H."/>
            <person name="Van Bel M."/>
            <person name="Meyberg R."/>
            <person name="Vives C."/>
            <person name="Morata J."/>
            <person name="Symeonidi A."/>
            <person name="Hiss M."/>
            <person name="Muchero W."/>
            <person name="Kamisugi Y."/>
            <person name="Saleh O."/>
            <person name="Blanc G."/>
            <person name="Decker E.L."/>
            <person name="van Gessel N."/>
            <person name="Grimwood J."/>
            <person name="Hayes R.D."/>
            <person name="Graham S.W."/>
            <person name="Gunter L.E."/>
            <person name="McDaniel S.F."/>
            <person name="Hoernstein S.N.W."/>
            <person name="Larsson A."/>
            <person name="Li F.W."/>
            <person name="Perroud P.F."/>
            <person name="Phillips J."/>
            <person name="Ranjan P."/>
            <person name="Rokshar D.S."/>
            <person name="Rothfels C.J."/>
            <person name="Schneider L."/>
            <person name="Shu S."/>
            <person name="Stevenson D.W."/>
            <person name="Thummler F."/>
            <person name="Tillich M."/>
            <person name="Villarreal Aguilar J.C."/>
            <person name="Widiez T."/>
            <person name="Wong G.K."/>
            <person name="Wymore A."/>
            <person name="Zhang Y."/>
            <person name="Zimmer A.D."/>
            <person name="Quatrano R.S."/>
            <person name="Mayer K.F.X."/>
            <person name="Goodstein D."/>
            <person name="Casacuberta J.M."/>
            <person name="Vandepoele K."/>
            <person name="Reski R."/>
            <person name="Cuming A.C."/>
            <person name="Tuskan G.A."/>
            <person name="Maumus F."/>
            <person name="Salse J."/>
            <person name="Schmutz J."/>
            <person name="Rensing S.A."/>
        </authorList>
    </citation>
    <scope>NUCLEOTIDE SEQUENCE [LARGE SCALE GENOMIC DNA]</scope>
    <source>
        <strain evidence="9 10">cv. Gransden 2004</strain>
    </source>
</reference>
<reference evidence="7" key="3">
    <citation type="submission" date="2012-11" db="EMBL/GenBank/DDBJ databases">
        <title>The phylogenetic status and pathogenicity of a new isolate of Metarhizium sp. from a fruit beetle larvae in Japan.</title>
        <authorList>
            <person name="Nishi O."/>
            <person name="Iiyama K."/>
            <person name="Yasunaga-Aoki C."/>
            <person name="Shimizu S."/>
        </authorList>
    </citation>
    <scope>NUCLEOTIDE SEQUENCE</scope>
</reference>
<dbReference type="PaxDb" id="3218-PP1S26_72V6.5"/>
<dbReference type="InterPro" id="IPR004045">
    <property type="entry name" value="Glutathione_S-Trfase_N"/>
</dbReference>
<dbReference type="Gramene" id="Pp3c17_6090V3.1">
    <property type="protein sequence ID" value="Pp3c17_6090V3.1"/>
    <property type="gene ID" value="Pp3c17_6090"/>
</dbReference>
<evidence type="ECO:0000313" key="9">
    <source>
        <dbReference type="EnsemblPlants" id="Pp3c17_6090V3.1"/>
    </source>
</evidence>
<dbReference type="SUPFAM" id="SSF52833">
    <property type="entry name" value="Thioredoxin-like"/>
    <property type="match status" value="1"/>
</dbReference>
<dbReference type="SFLD" id="SFLDS00019">
    <property type="entry name" value="Glutathione_Transferase_(cytos"/>
    <property type="match status" value="1"/>
</dbReference>
<dbReference type="PANTHER" id="PTHR43900:SF3">
    <property type="entry name" value="GLUTATHIONE S-TRANSFERASE RHO"/>
    <property type="match status" value="1"/>
</dbReference>
<dbReference type="Gramene" id="Pp3c17_6090V3.7">
    <property type="protein sequence ID" value="Pp3c17_6090V3.7"/>
    <property type="gene ID" value="Pp3c17_6090"/>
</dbReference>
<dbReference type="Gramene" id="Pp3c17_6090V3.8">
    <property type="protein sequence ID" value="Pp3c17_6090V3.8"/>
    <property type="gene ID" value="Pp3c17_6090"/>
</dbReference>